<evidence type="ECO:0000256" key="4">
    <source>
        <dbReference type="ARBA" id="ARBA00023306"/>
    </source>
</evidence>
<dbReference type="SMART" id="SM00842">
    <property type="entry name" value="FtsA"/>
    <property type="match status" value="1"/>
</dbReference>
<protein>
    <recommendedName>
        <fullName evidence="5 6">Cell division protein FtsA</fullName>
    </recommendedName>
</protein>
<dbReference type="RefSeq" id="WP_010580154.1">
    <property type="nucleotide sequence ID" value="NZ_AHYZ01000061.1"/>
</dbReference>
<keyword evidence="4 5" id="KW-0131">Cell cycle</keyword>
<reference evidence="9 10" key="1">
    <citation type="journal article" date="2015" name="Genome Announc.">
        <title>Expanding the biotechnology potential of lactobacilli through comparative genomics of 213 strains and associated genera.</title>
        <authorList>
            <person name="Sun Z."/>
            <person name="Harris H.M."/>
            <person name="McCann A."/>
            <person name="Guo C."/>
            <person name="Argimon S."/>
            <person name="Zhang W."/>
            <person name="Yang X."/>
            <person name="Jeffery I.B."/>
            <person name="Cooney J.C."/>
            <person name="Kagawa T.F."/>
            <person name="Liu W."/>
            <person name="Song Y."/>
            <person name="Salvetti E."/>
            <person name="Wrobel A."/>
            <person name="Rasinkangas P."/>
            <person name="Parkhill J."/>
            <person name="Rea M.C."/>
            <person name="O'Sullivan O."/>
            <person name="Ritari J."/>
            <person name="Douillard F.P."/>
            <person name="Paul Ross R."/>
            <person name="Yang R."/>
            <person name="Briner A.E."/>
            <person name="Felis G.E."/>
            <person name="de Vos W.M."/>
            <person name="Barrangou R."/>
            <person name="Klaenhammer T.R."/>
            <person name="Caufield P.W."/>
            <person name="Cui Y."/>
            <person name="Zhang H."/>
            <person name="O'Toole P.W."/>
        </authorList>
    </citation>
    <scope>NUCLEOTIDE SEQUENCE [LARGE SCALE GENOMIC DNA]</scope>
    <source>
        <strain evidence="9 10">DSM 20605</strain>
    </source>
</reference>
<dbReference type="PANTHER" id="PTHR32432">
    <property type="entry name" value="CELL DIVISION PROTEIN FTSA-RELATED"/>
    <property type="match status" value="1"/>
</dbReference>
<comment type="similarity">
    <text evidence="5 6">Belongs to the FtsA/MreB family.</text>
</comment>
<comment type="subunit">
    <text evidence="5">Self-interacts. Interacts with FtsZ.</text>
</comment>
<gene>
    <name evidence="5" type="primary">ftsA</name>
    <name evidence="9" type="ORF">FD21_GL000128</name>
</gene>
<dbReference type="AlphaFoldDB" id="A0A0R2CBP1"/>
<dbReference type="Pfam" id="PF02491">
    <property type="entry name" value="SHS2_FTSA"/>
    <property type="match status" value="1"/>
</dbReference>
<evidence type="ECO:0000256" key="1">
    <source>
        <dbReference type="ARBA" id="ARBA00022475"/>
    </source>
</evidence>
<dbReference type="InterPro" id="IPR003494">
    <property type="entry name" value="SHS2_FtsA"/>
</dbReference>
<dbReference type="InterPro" id="IPR043129">
    <property type="entry name" value="ATPase_NBD"/>
</dbReference>
<dbReference type="CDD" id="cd24048">
    <property type="entry name" value="ASKHA_NBD_FtsA"/>
    <property type="match status" value="1"/>
</dbReference>
<feature type="coiled-coil region" evidence="7">
    <location>
        <begin position="47"/>
        <end position="74"/>
    </location>
</feature>
<evidence type="ECO:0000256" key="3">
    <source>
        <dbReference type="ARBA" id="ARBA00023136"/>
    </source>
</evidence>
<comment type="function">
    <text evidence="5 6">Cell division protein that is involved in the assembly of the Z ring. May serve as a membrane anchor for the Z ring.</text>
</comment>
<dbReference type="Gene3D" id="3.30.1490.110">
    <property type="match status" value="1"/>
</dbReference>
<evidence type="ECO:0000256" key="5">
    <source>
        <dbReference type="HAMAP-Rule" id="MF_02033"/>
    </source>
</evidence>
<dbReference type="PANTHER" id="PTHR32432:SF4">
    <property type="entry name" value="CELL DIVISION PROTEIN FTSA"/>
    <property type="match status" value="1"/>
</dbReference>
<evidence type="ECO:0000259" key="8">
    <source>
        <dbReference type="SMART" id="SM00842"/>
    </source>
</evidence>
<dbReference type="Gene3D" id="3.30.420.40">
    <property type="match status" value="2"/>
</dbReference>
<dbReference type="NCBIfam" id="TIGR01174">
    <property type="entry name" value="ftsA"/>
    <property type="match status" value="1"/>
</dbReference>
<dbReference type="HAMAP" id="MF_02033">
    <property type="entry name" value="FtsA"/>
    <property type="match status" value="1"/>
</dbReference>
<organism evidence="9 10">
    <name type="scientific">Liquorilactobacillus vini DSM 20605</name>
    <dbReference type="NCBI Taxonomy" id="1133569"/>
    <lineage>
        <taxon>Bacteria</taxon>
        <taxon>Bacillati</taxon>
        <taxon>Bacillota</taxon>
        <taxon>Bacilli</taxon>
        <taxon>Lactobacillales</taxon>
        <taxon>Lactobacillaceae</taxon>
        <taxon>Liquorilactobacillus</taxon>
    </lineage>
</organism>
<dbReference type="GO" id="GO:0032153">
    <property type="term" value="C:cell division site"/>
    <property type="evidence" value="ECO:0007669"/>
    <property type="project" value="UniProtKB-UniRule"/>
</dbReference>
<evidence type="ECO:0000256" key="2">
    <source>
        <dbReference type="ARBA" id="ARBA00022618"/>
    </source>
</evidence>
<dbReference type="OrthoDB" id="9768127at2"/>
<dbReference type="EMBL" id="AYYX01000010">
    <property type="protein sequence ID" value="KRM89201.1"/>
    <property type="molecule type" value="Genomic_DNA"/>
</dbReference>
<sequence length="442" mass="48197">MEKSGIFVGLDIGTTSIKVIVAEYLKNQINIIGVGSELADGLNRGVVVDIDRAVQAIKKAVAQAEEKANLEIKKVQVGLPANLLEIEPCNGMVAVSNHDGSAKEINEDDVIRVTKAALTQQLPPEREVVDVIPDEFIVDGFDGIKDPRGMVGIRLEMKGVVYTGPKTILHNTLRCVERAGLQPSGVVVAPLALTSAALSDGEQDFGSILIDLGGGQTTVAVIHDHKLKYTYVDQEGGQFVTKDISIVLNTSVANAEKIKRNYGYADSTLAPQDEKFPVEVVGQAEPVEISSEYLAEIIEARLTQIFNRLKRVLDDISALKLPGGVIITGGQAALPGVKELAAEIFDTNVRLFIPQQMGLRHPSFSQVIGQVEYGCHLSEIEKIVKMAVFPDFKQFMPIAELANIETQTNQINKQSIEEKKNKKEKSGNRFEGIKNFFSTFFD</sequence>
<dbReference type="SUPFAM" id="SSF53067">
    <property type="entry name" value="Actin-like ATPase domain"/>
    <property type="match status" value="2"/>
</dbReference>
<comment type="caution">
    <text evidence="9">The sequence shown here is derived from an EMBL/GenBank/DDBJ whole genome shotgun (WGS) entry which is preliminary data.</text>
</comment>
<feature type="domain" description="SHS2" evidence="8">
    <location>
        <begin position="7"/>
        <end position="197"/>
    </location>
</feature>
<keyword evidence="1 5" id="KW-1003">Cell membrane</keyword>
<accession>A0A0R2CBP1</accession>
<dbReference type="InterPro" id="IPR050696">
    <property type="entry name" value="FtsA/MreB"/>
</dbReference>
<dbReference type="Pfam" id="PF14450">
    <property type="entry name" value="FtsA"/>
    <property type="match status" value="1"/>
</dbReference>
<dbReference type="GO" id="GO:0009898">
    <property type="term" value="C:cytoplasmic side of plasma membrane"/>
    <property type="evidence" value="ECO:0007669"/>
    <property type="project" value="UniProtKB-UniRule"/>
</dbReference>
<evidence type="ECO:0000313" key="9">
    <source>
        <dbReference type="EMBL" id="KRM89201.1"/>
    </source>
</evidence>
<dbReference type="PIRSF" id="PIRSF003101">
    <property type="entry name" value="FtsA"/>
    <property type="match status" value="1"/>
</dbReference>
<evidence type="ECO:0000256" key="7">
    <source>
        <dbReference type="SAM" id="Coils"/>
    </source>
</evidence>
<dbReference type="PATRIC" id="fig|1133569.4.peg.128"/>
<name>A0A0R2CBP1_9LACO</name>
<evidence type="ECO:0000313" key="10">
    <source>
        <dbReference type="Proteomes" id="UP000051576"/>
    </source>
</evidence>
<comment type="subcellular location">
    <subcellularLocation>
        <location evidence="5">Cell membrane</location>
        <topology evidence="5">Peripheral membrane protein</topology>
        <orientation evidence="5">Cytoplasmic side</orientation>
    </subcellularLocation>
    <text evidence="5">Localizes to the Z ring in an FtsZ-dependent manner. Targeted to the membrane through a conserved C-terminal amphipathic helix.</text>
</comment>
<evidence type="ECO:0000256" key="6">
    <source>
        <dbReference type="PIRNR" id="PIRNR003101"/>
    </source>
</evidence>
<proteinExistence type="inferred from homology"/>
<dbReference type="eggNOG" id="COG0849">
    <property type="taxonomic scope" value="Bacteria"/>
</dbReference>
<keyword evidence="7" id="KW-0175">Coiled coil</keyword>
<dbReference type="GO" id="GO:0043093">
    <property type="term" value="P:FtsZ-dependent cytokinesis"/>
    <property type="evidence" value="ECO:0007669"/>
    <property type="project" value="UniProtKB-UniRule"/>
</dbReference>
<dbReference type="InterPro" id="IPR020823">
    <property type="entry name" value="Cell_div_FtsA"/>
</dbReference>
<dbReference type="Proteomes" id="UP000051576">
    <property type="component" value="Unassembled WGS sequence"/>
</dbReference>
<keyword evidence="2 5" id="KW-0132">Cell division</keyword>
<keyword evidence="10" id="KW-1185">Reference proteome</keyword>
<keyword evidence="3 5" id="KW-0472">Membrane</keyword>
<dbReference type="STRING" id="1133569.FD21_GL000128"/>